<dbReference type="InterPro" id="IPR010982">
    <property type="entry name" value="Lambda_DNA-bd_dom_sf"/>
</dbReference>
<dbReference type="Pfam" id="PF13560">
    <property type="entry name" value="HTH_31"/>
    <property type="match status" value="1"/>
</dbReference>
<dbReference type="SMART" id="SM00530">
    <property type="entry name" value="HTH_XRE"/>
    <property type="match status" value="1"/>
</dbReference>
<dbReference type="SUPFAM" id="SSF47413">
    <property type="entry name" value="lambda repressor-like DNA-binding domains"/>
    <property type="match status" value="1"/>
</dbReference>
<dbReference type="Proteomes" id="UP001240236">
    <property type="component" value="Unassembled WGS sequence"/>
</dbReference>
<dbReference type="InterPro" id="IPR041413">
    <property type="entry name" value="MLTR_LBD"/>
</dbReference>
<dbReference type="PROSITE" id="PS50943">
    <property type="entry name" value="HTH_CROC1"/>
    <property type="match status" value="1"/>
</dbReference>
<reference evidence="2 3" key="1">
    <citation type="submission" date="2023-07" db="EMBL/GenBank/DDBJ databases">
        <title>Sequencing the genomes of 1000 actinobacteria strains.</title>
        <authorList>
            <person name="Klenk H.-P."/>
        </authorList>
    </citation>
    <scope>NUCLEOTIDE SEQUENCE [LARGE SCALE GENOMIC DNA]</scope>
    <source>
        <strain evidence="2 3">DSM 44709</strain>
    </source>
</reference>
<proteinExistence type="predicted"/>
<dbReference type="PANTHER" id="PTHR35010:SF2">
    <property type="entry name" value="BLL4672 PROTEIN"/>
    <property type="match status" value="1"/>
</dbReference>
<dbReference type="RefSeq" id="WP_307243869.1">
    <property type="nucleotide sequence ID" value="NZ_JAUSUZ010000001.1"/>
</dbReference>
<dbReference type="InterPro" id="IPR001387">
    <property type="entry name" value="Cro/C1-type_HTH"/>
</dbReference>
<feature type="domain" description="HTH cro/C1-type" evidence="1">
    <location>
        <begin position="35"/>
        <end position="82"/>
    </location>
</feature>
<keyword evidence="3" id="KW-1185">Reference proteome</keyword>
<organism evidence="2 3">
    <name type="scientific">Catenuloplanes indicus</name>
    <dbReference type="NCBI Taxonomy" id="137267"/>
    <lineage>
        <taxon>Bacteria</taxon>
        <taxon>Bacillati</taxon>
        <taxon>Actinomycetota</taxon>
        <taxon>Actinomycetes</taxon>
        <taxon>Micromonosporales</taxon>
        <taxon>Micromonosporaceae</taxon>
        <taxon>Catenuloplanes</taxon>
    </lineage>
</organism>
<protein>
    <submittedName>
        <fullName evidence="2">Transcriptional regulator with XRE-family HTH domain</fullName>
    </submittedName>
</protein>
<dbReference type="AlphaFoldDB" id="A0AAE3W517"/>
<sequence>MTDRAQLADFLRTRREALQPEDVGLQRGPRRRTGGLRREEVAALCGMSADYYARIEQQRGPLPSEDMLAAISRGMRLSLDERDHLFRLAGHATPRRTVHSDHVAPGLMRIVDRLADTPAIVLNELGETLLQTRPAIALLGDDSRWTGRARVTVYRWFTDPEYRRVYPVEDHPLHGRVFAAQLRHAYVRDGRSSRAAEIVDELLAVSDEFRDIWAAHDVTATHLNAKRIVHPELGVIEVHCQTLVDPGQSQTLLVFTAVPGSASHEKLELLSVIGDQRF</sequence>
<evidence type="ECO:0000313" key="3">
    <source>
        <dbReference type="Proteomes" id="UP001240236"/>
    </source>
</evidence>
<dbReference type="CDD" id="cd00093">
    <property type="entry name" value="HTH_XRE"/>
    <property type="match status" value="1"/>
</dbReference>
<dbReference type="Gene3D" id="3.30.450.180">
    <property type="match status" value="1"/>
</dbReference>
<comment type="caution">
    <text evidence="2">The sequence shown here is derived from an EMBL/GenBank/DDBJ whole genome shotgun (WGS) entry which is preliminary data.</text>
</comment>
<gene>
    <name evidence="2" type="ORF">J2S42_005631</name>
</gene>
<dbReference type="GO" id="GO:0003677">
    <property type="term" value="F:DNA binding"/>
    <property type="evidence" value="ECO:0007669"/>
    <property type="project" value="InterPro"/>
</dbReference>
<dbReference type="EMBL" id="JAUSUZ010000001">
    <property type="protein sequence ID" value="MDQ0368962.1"/>
    <property type="molecule type" value="Genomic_DNA"/>
</dbReference>
<name>A0AAE3W517_9ACTN</name>
<evidence type="ECO:0000313" key="2">
    <source>
        <dbReference type="EMBL" id="MDQ0368962.1"/>
    </source>
</evidence>
<dbReference type="PANTHER" id="PTHR35010">
    <property type="entry name" value="BLL4672 PROTEIN-RELATED"/>
    <property type="match status" value="1"/>
</dbReference>
<dbReference type="Gene3D" id="1.10.260.40">
    <property type="entry name" value="lambda repressor-like DNA-binding domains"/>
    <property type="match status" value="1"/>
</dbReference>
<accession>A0AAE3W517</accession>
<evidence type="ECO:0000259" key="1">
    <source>
        <dbReference type="PROSITE" id="PS50943"/>
    </source>
</evidence>
<dbReference type="Pfam" id="PF17765">
    <property type="entry name" value="MLTR_LBD"/>
    <property type="match status" value="1"/>
</dbReference>